<evidence type="ECO:0000259" key="3">
    <source>
        <dbReference type="PROSITE" id="PS50930"/>
    </source>
</evidence>
<dbReference type="PROSITE" id="PS50930">
    <property type="entry name" value="HTH_LYTTR"/>
    <property type="match status" value="1"/>
</dbReference>
<dbReference type="GO" id="GO:0003677">
    <property type="term" value="F:DNA binding"/>
    <property type="evidence" value="ECO:0007669"/>
    <property type="project" value="InterPro"/>
</dbReference>
<name>A0A1H9VE52_9SPHI</name>
<evidence type="ECO:0000313" key="5">
    <source>
        <dbReference type="Proteomes" id="UP000199572"/>
    </source>
</evidence>
<dbReference type="PANTHER" id="PTHR37299:SF1">
    <property type="entry name" value="STAGE 0 SPORULATION PROTEIN A HOMOLOG"/>
    <property type="match status" value="1"/>
</dbReference>
<dbReference type="Gene3D" id="3.40.50.2300">
    <property type="match status" value="1"/>
</dbReference>
<dbReference type="SMART" id="SM00850">
    <property type="entry name" value="LytTR"/>
    <property type="match status" value="1"/>
</dbReference>
<evidence type="ECO:0000259" key="2">
    <source>
        <dbReference type="PROSITE" id="PS50110"/>
    </source>
</evidence>
<proteinExistence type="predicted"/>
<dbReference type="Proteomes" id="UP000199572">
    <property type="component" value="Unassembled WGS sequence"/>
</dbReference>
<dbReference type="InterPro" id="IPR001789">
    <property type="entry name" value="Sig_transdc_resp-reg_receiver"/>
</dbReference>
<gene>
    <name evidence="4" type="ORF">SAMN04488023_14126</name>
</gene>
<organism evidence="4 5">
    <name type="scientific">Pedobacter rhizosphaerae</name>
    <dbReference type="NCBI Taxonomy" id="390241"/>
    <lineage>
        <taxon>Bacteria</taxon>
        <taxon>Pseudomonadati</taxon>
        <taxon>Bacteroidota</taxon>
        <taxon>Sphingobacteriia</taxon>
        <taxon>Sphingobacteriales</taxon>
        <taxon>Sphingobacteriaceae</taxon>
        <taxon>Pedobacter</taxon>
    </lineage>
</organism>
<reference evidence="4 5" key="1">
    <citation type="submission" date="2016-10" db="EMBL/GenBank/DDBJ databases">
        <authorList>
            <person name="de Groot N.N."/>
        </authorList>
    </citation>
    <scope>NUCLEOTIDE SEQUENCE [LARGE SCALE GENOMIC DNA]</scope>
    <source>
        <strain evidence="4 5">DSM 18610</strain>
    </source>
</reference>
<dbReference type="SMART" id="SM00448">
    <property type="entry name" value="REC"/>
    <property type="match status" value="1"/>
</dbReference>
<dbReference type="Pfam" id="PF00072">
    <property type="entry name" value="Response_reg"/>
    <property type="match status" value="1"/>
</dbReference>
<dbReference type="PROSITE" id="PS50110">
    <property type="entry name" value="RESPONSE_REGULATORY"/>
    <property type="match status" value="1"/>
</dbReference>
<feature type="modified residue" description="4-aspartylphosphate" evidence="1">
    <location>
        <position position="60"/>
    </location>
</feature>
<protein>
    <submittedName>
        <fullName evidence="4">Two component transcriptional regulator, LytTR family</fullName>
    </submittedName>
</protein>
<dbReference type="RefSeq" id="WP_217643893.1">
    <property type="nucleotide sequence ID" value="NZ_FOGG01000041.1"/>
</dbReference>
<feature type="domain" description="Response regulatory" evidence="2">
    <location>
        <begin position="9"/>
        <end position="121"/>
    </location>
</feature>
<dbReference type="InterPro" id="IPR011006">
    <property type="entry name" value="CheY-like_superfamily"/>
</dbReference>
<dbReference type="AlphaFoldDB" id="A0A1H9VE52"/>
<dbReference type="STRING" id="390241.SAMN04488023_14126"/>
<feature type="domain" description="HTH LytTR-type" evidence="3">
    <location>
        <begin position="139"/>
        <end position="237"/>
    </location>
</feature>
<accession>A0A1H9VE52</accession>
<keyword evidence="1" id="KW-0597">Phosphoprotein</keyword>
<dbReference type="InterPro" id="IPR046947">
    <property type="entry name" value="LytR-like"/>
</dbReference>
<evidence type="ECO:0000313" key="4">
    <source>
        <dbReference type="EMBL" id="SES19517.1"/>
    </source>
</evidence>
<dbReference type="PANTHER" id="PTHR37299">
    <property type="entry name" value="TRANSCRIPTIONAL REGULATOR-RELATED"/>
    <property type="match status" value="1"/>
</dbReference>
<dbReference type="SUPFAM" id="SSF52172">
    <property type="entry name" value="CheY-like"/>
    <property type="match status" value="1"/>
</dbReference>
<dbReference type="GO" id="GO:0000156">
    <property type="term" value="F:phosphorelay response regulator activity"/>
    <property type="evidence" value="ECO:0007669"/>
    <property type="project" value="InterPro"/>
</dbReference>
<dbReference type="InterPro" id="IPR007492">
    <property type="entry name" value="LytTR_DNA-bd_dom"/>
</dbReference>
<dbReference type="EMBL" id="FOGG01000041">
    <property type="protein sequence ID" value="SES19517.1"/>
    <property type="molecule type" value="Genomic_DNA"/>
</dbReference>
<dbReference type="Gene3D" id="2.40.50.1020">
    <property type="entry name" value="LytTr DNA-binding domain"/>
    <property type="match status" value="1"/>
</dbReference>
<keyword evidence="5" id="KW-1185">Reference proteome</keyword>
<evidence type="ECO:0000256" key="1">
    <source>
        <dbReference type="PROSITE-ProRule" id="PRU00169"/>
    </source>
</evidence>
<sequence length="238" mass="27495">MAPNGQKITCIIVDDNPIARESLMMLAQQIDDLEVLNDCENAFEAYNYLQNNEVDLILLDIEMPEMTGIELTRNLNGKKNLIIFTTSNKDYAIEAFDLNVADYLVKPFSSQRFLQAIDKARDILCSKTEEVELANDEFIFVRDGNIVRRLRIDDILYAEAMGDYVKFHTSDKLFAIHTRLKSVEERLPKNKFIRIHRSYIVSLQHISTLQEGGMVINGCFLPIADSYRKNLYRMMNII</sequence>
<dbReference type="Pfam" id="PF04397">
    <property type="entry name" value="LytTR"/>
    <property type="match status" value="1"/>
</dbReference>